<proteinExistence type="predicted"/>
<evidence type="ECO:0000313" key="2">
    <source>
        <dbReference type="EMBL" id="MDX2966148.1"/>
    </source>
</evidence>
<feature type="region of interest" description="Disordered" evidence="1">
    <location>
        <begin position="1"/>
        <end position="98"/>
    </location>
</feature>
<evidence type="ECO:0000256" key="1">
    <source>
        <dbReference type="SAM" id="MobiDB-lite"/>
    </source>
</evidence>
<accession>A0AAP6BK07</accession>
<dbReference type="EMBL" id="JARAWP010000013">
    <property type="protein sequence ID" value="MDX3020613.1"/>
    <property type="molecule type" value="Genomic_DNA"/>
</dbReference>
<keyword evidence="4" id="KW-1185">Reference proteome</keyword>
<protein>
    <submittedName>
        <fullName evidence="2">Uncharacterized protein</fullName>
    </submittedName>
</protein>
<dbReference type="GeneID" id="69810328"/>
<dbReference type="RefSeq" id="WP_141655570.1">
    <property type="nucleotide sequence ID" value="NZ_BCMK01000036.1"/>
</dbReference>
<name>A0AAP6BK07_9ACTN</name>
<dbReference type="EMBL" id="JARAWC010000052">
    <property type="protein sequence ID" value="MDX2966148.1"/>
    <property type="molecule type" value="Genomic_DNA"/>
</dbReference>
<evidence type="ECO:0000313" key="3">
    <source>
        <dbReference type="EMBL" id="MDX3020613.1"/>
    </source>
</evidence>
<dbReference type="AlphaFoldDB" id="A0AAP6BK07"/>
<dbReference type="Proteomes" id="UP001272987">
    <property type="component" value="Unassembled WGS sequence"/>
</dbReference>
<evidence type="ECO:0000313" key="5">
    <source>
        <dbReference type="Proteomes" id="UP001282288"/>
    </source>
</evidence>
<reference evidence="2 4" key="1">
    <citation type="journal article" date="2023" name="Microb. Genom.">
        <title>Mesoterricola silvestris gen. nov., sp. nov., Mesoterricola sediminis sp. nov., Geothrix oryzae sp. nov., Geothrix edaphica sp. nov., Geothrix rubra sp. nov., and Geothrix limicola sp. nov., six novel members of Acidobacteriota isolated from soils.</title>
        <authorList>
            <person name="Weisberg A.J."/>
            <person name="Pearce E."/>
            <person name="Kramer C.G."/>
            <person name="Chang J.H."/>
            <person name="Clarke C.R."/>
        </authorList>
    </citation>
    <scope>NUCLEOTIDE SEQUENCE</scope>
    <source>
        <strain evidence="3 4">NB05-1H</strain>
        <strain evidence="2">NRRL_B-16521</strain>
    </source>
</reference>
<dbReference type="Proteomes" id="UP001282288">
    <property type="component" value="Unassembled WGS sequence"/>
</dbReference>
<comment type="caution">
    <text evidence="2">The sequence shown here is derived from an EMBL/GenBank/DDBJ whole genome shotgun (WGS) entry which is preliminary data.</text>
</comment>
<sequence>MRARARTPEEPQVTGAPGRVRPPARTGPASLMSLQRAVGNAAVANMVRGGQQPPTALPAVQRMPPEESPAQEPRSVFESDSESESDSGSEATATVEDTELPFHKSLRALRTVIRQGMNSAEAHGKPWTVKAKIDPGAPWTSAEFRNEDAVGHVWIEVTSPLGDSTEFGFYPQEPSLQSVPGVIVCPDRHGGDKEQKTARVGIEAVLLGYHAAFARTDATYNLATYNCAGFASDIWESMTGKPLPNGLLIANPASASESVRTERELREAFAGQQTGNDLEDLIEMASSGLIPPAL</sequence>
<evidence type="ECO:0000313" key="4">
    <source>
        <dbReference type="Proteomes" id="UP001272987"/>
    </source>
</evidence>
<gene>
    <name evidence="2" type="ORF">PV399_41545</name>
    <name evidence="3" type="ORF">PV666_22365</name>
</gene>
<organism evidence="2 5">
    <name type="scientific">Streptomyces acidiscabies</name>
    <dbReference type="NCBI Taxonomy" id="42234"/>
    <lineage>
        <taxon>Bacteria</taxon>
        <taxon>Bacillati</taxon>
        <taxon>Actinomycetota</taxon>
        <taxon>Actinomycetes</taxon>
        <taxon>Kitasatosporales</taxon>
        <taxon>Streptomycetaceae</taxon>
        <taxon>Streptomyces</taxon>
    </lineage>
</organism>